<keyword evidence="2" id="KW-1185">Reference proteome</keyword>
<protein>
    <submittedName>
        <fullName evidence="1">Uncharacterized protein</fullName>
    </submittedName>
</protein>
<evidence type="ECO:0000313" key="1">
    <source>
        <dbReference type="EMBL" id="EUD64576.1"/>
    </source>
</evidence>
<gene>
    <name evidence="1" type="ORF">C922_05047</name>
</gene>
<reference evidence="1 2" key="1">
    <citation type="submission" date="2013-02" db="EMBL/GenBank/DDBJ databases">
        <title>The Genome Sequence of Plasmodium inui San Antonio 1.</title>
        <authorList>
            <consortium name="The Broad Institute Genome Sequencing Platform"/>
            <consortium name="The Broad Institute Genome Sequencing Center for Infectious Disease"/>
            <person name="Neafsey D."/>
            <person name="Cheeseman I."/>
            <person name="Volkman S."/>
            <person name="Adams J."/>
            <person name="Walker B."/>
            <person name="Young S.K."/>
            <person name="Zeng Q."/>
            <person name="Gargeya S."/>
            <person name="Fitzgerald M."/>
            <person name="Haas B."/>
            <person name="Abouelleil A."/>
            <person name="Alvarado L."/>
            <person name="Arachchi H.M."/>
            <person name="Berlin A.M."/>
            <person name="Chapman S.B."/>
            <person name="Dewar J."/>
            <person name="Goldberg J."/>
            <person name="Griggs A."/>
            <person name="Gujja S."/>
            <person name="Hansen M."/>
            <person name="Howarth C."/>
            <person name="Imamovic A."/>
            <person name="Larimer J."/>
            <person name="McCowan C."/>
            <person name="Murphy C."/>
            <person name="Neiman D."/>
            <person name="Pearson M."/>
            <person name="Priest M."/>
            <person name="Roberts A."/>
            <person name="Saif S."/>
            <person name="Shea T."/>
            <person name="Sisk P."/>
            <person name="Sykes S."/>
            <person name="Wortman J."/>
            <person name="Nusbaum C."/>
            <person name="Birren B."/>
        </authorList>
    </citation>
    <scope>NUCLEOTIDE SEQUENCE [LARGE SCALE GENOMIC DNA]</scope>
    <source>
        <strain evidence="1 2">San Antonio 1</strain>
    </source>
</reference>
<accession>W7AH37</accession>
<sequence length="162" mass="18197">MTESTWKAVKDALLEKGSKEVGNGQRKVQNNPKETEIALKSLKDSVLNNPFVKEMMLNQLEDISLGSENLLANTLSGLTILRELENIIVRNELANESELEDLKNILLGDQPISNKQLDELCMFLSDLLSDDSNLDGKMLISKAHYLNKIPIKNKSIFLKNND</sequence>
<dbReference type="RefSeq" id="XP_008818842.1">
    <property type="nucleotide sequence ID" value="XM_008820620.1"/>
</dbReference>
<dbReference type="GeneID" id="20040321"/>
<dbReference type="VEuPathDB" id="PlasmoDB:C922_05047"/>
<name>W7AH37_9APIC</name>
<evidence type="ECO:0000313" key="2">
    <source>
        <dbReference type="Proteomes" id="UP000030640"/>
    </source>
</evidence>
<organism evidence="1 2">
    <name type="scientific">Plasmodium inui San Antonio 1</name>
    <dbReference type="NCBI Taxonomy" id="1237626"/>
    <lineage>
        <taxon>Eukaryota</taxon>
        <taxon>Sar</taxon>
        <taxon>Alveolata</taxon>
        <taxon>Apicomplexa</taxon>
        <taxon>Aconoidasida</taxon>
        <taxon>Haemosporida</taxon>
        <taxon>Plasmodiidae</taxon>
        <taxon>Plasmodium</taxon>
        <taxon>Plasmodium (Plasmodium)</taxon>
    </lineage>
</organism>
<proteinExistence type="predicted"/>
<dbReference type="EMBL" id="KI965494">
    <property type="protein sequence ID" value="EUD64576.1"/>
    <property type="molecule type" value="Genomic_DNA"/>
</dbReference>
<dbReference type="AlphaFoldDB" id="W7AH37"/>
<dbReference type="OrthoDB" id="387532at2759"/>
<dbReference type="Proteomes" id="UP000030640">
    <property type="component" value="Unassembled WGS sequence"/>
</dbReference>